<accession>A0A9X1WY58</accession>
<dbReference type="GO" id="GO:0005737">
    <property type="term" value="C:cytoplasm"/>
    <property type="evidence" value="ECO:0007669"/>
    <property type="project" value="TreeGrafter"/>
</dbReference>
<dbReference type="Proteomes" id="UP001139701">
    <property type="component" value="Unassembled WGS sequence"/>
</dbReference>
<dbReference type="PANTHER" id="PTHR31901">
    <property type="entry name" value="GH3 DOMAIN-CONTAINING PROTEIN"/>
    <property type="match status" value="1"/>
</dbReference>
<sequence length="579" mass="66175">MSSPRSRFSLGKQLLNRTWYSHLLLRSMCKVADVKFQAGKYQIKSIQRKRLKQILSHASQPNIRNIQDYEEFRKLSLTRYADWKSDVMDWRNGQDALSHSELVRFQPTSGSSDQIKFIPYTKAFLDELDQAIAPWLSSMYRKSSGLAKGKHYWSVSWLPESQRALIKEDNLNDDSALLSVGKRLITQFTQAVPQHVSFAGNPDDAMFATLCYLVATEDLALISVWSPTFALQLIERLNEQAEDIVMVLMTGSWAKREASLQNVDAPFAPKRAKLLMQMIDEGEIDLERLWTQLKLISSWDTAGAKQWAKLLQQEVPHSGFEGKGLWATEGVVTIPYQGRYPLAYKSHFYEFEYLQGDKLGQIVPSWELKVGDHVSPIISSGNGLLRYCLDDHLKVTEFWGNVPCFEFQGRRFGVDLVGEKLSPDVAQQLLGKINQHDNVKAISLLAVETNQASERPFYAVLMEPTQVNQADSSVQDGATKQSLHQDQSVQAEWVDRQLRQHFHYELARDLKQLALPRMLMVEDGWQGYKDLVMREGMIEGNIKPEPLKKISIESYKSLIAKLDSALEVKFKTQQKHPFN</sequence>
<feature type="domain" description="GH3 middle" evidence="1">
    <location>
        <begin position="341"/>
        <end position="410"/>
    </location>
</feature>
<dbReference type="InterPro" id="IPR042099">
    <property type="entry name" value="ANL_N_sf"/>
</dbReference>
<organism evidence="2 3">
    <name type="scientific">Acinetobacter sedimenti</name>
    <dbReference type="NCBI Taxonomy" id="2919922"/>
    <lineage>
        <taxon>Bacteria</taxon>
        <taxon>Pseudomonadati</taxon>
        <taxon>Pseudomonadota</taxon>
        <taxon>Gammaproteobacteria</taxon>
        <taxon>Moraxellales</taxon>
        <taxon>Moraxellaceae</taxon>
        <taxon>Acinetobacter</taxon>
    </lineage>
</organism>
<dbReference type="InterPro" id="IPR004993">
    <property type="entry name" value="GH3"/>
</dbReference>
<dbReference type="GO" id="GO:0016881">
    <property type="term" value="F:acid-amino acid ligase activity"/>
    <property type="evidence" value="ECO:0007669"/>
    <property type="project" value="TreeGrafter"/>
</dbReference>
<comment type="caution">
    <text evidence="2">The sequence shown here is derived from an EMBL/GenBank/DDBJ whole genome shotgun (WGS) entry which is preliminary data.</text>
</comment>
<keyword evidence="3" id="KW-1185">Reference proteome</keyword>
<dbReference type="AlphaFoldDB" id="A0A9X1WY58"/>
<evidence type="ECO:0000313" key="3">
    <source>
        <dbReference type="Proteomes" id="UP001139701"/>
    </source>
</evidence>
<dbReference type="EMBL" id="JAKUML010000014">
    <property type="protein sequence ID" value="MCJ8147060.1"/>
    <property type="molecule type" value="Genomic_DNA"/>
</dbReference>
<dbReference type="Gene3D" id="3.40.50.12780">
    <property type="entry name" value="N-terminal domain of ligase-like"/>
    <property type="match status" value="1"/>
</dbReference>
<reference evidence="2" key="1">
    <citation type="submission" date="2022-02" db="EMBL/GenBank/DDBJ databases">
        <title>Acinetobacter A3.8 sp. nov., isolated from Sediment (Zhairuo Island).</title>
        <authorList>
            <person name="Zheng K."/>
        </authorList>
    </citation>
    <scope>NUCLEOTIDE SEQUENCE</scope>
    <source>
        <strain evidence="2">A3.8</strain>
    </source>
</reference>
<dbReference type="PANTHER" id="PTHR31901:SF9">
    <property type="entry name" value="GH3 DOMAIN-CONTAINING PROTEIN"/>
    <property type="match status" value="1"/>
</dbReference>
<dbReference type="RefSeq" id="WP_241572432.1">
    <property type="nucleotide sequence ID" value="NZ_JAKUML010000014.1"/>
</dbReference>
<dbReference type="Pfam" id="PF23571">
    <property type="entry name" value="GH3_M"/>
    <property type="match status" value="1"/>
</dbReference>
<dbReference type="Pfam" id="PF03321">
    <property type="entry name" value="GH3"/>
    <property type="match status" value="1"/>
</dbReference>
<proteinExistence type="predicted"/>
<evidence type="ECO:0000259" key="1">
    <source>
        <dbReference type="Pfam" id="PF23571"/>
    </source>
</evidence>
<protein>
    <submittedName>
        <fullName evidence="2">GH3 auxin-responsive promoter family protein</fullName>
    </submittedName>
</protein>
<gene>
    <name evidence="2" type="ORF">MKI79_09125</name>
</gene>
<evidence type="ECO:0000313" key="2">
    <source>
        <dbReference type="EMBL" id="MCJ8147060.1"/>
    </source>
</evidence>
<name>A0A9X1WY58_9GAMM</name>
<dbReference type="InterPro" id="IPR055377">
    <property type="entry name" value="GH3_M"/>
</dbReference>